<evidence type="ECO:0000256" key="3">
    <source>
        <dbReference type="ARBA" id="ARBA00023015"/>
    </source>
</evidence>
<evidence type="ECO:0000256" key="6">
    <source>
        <dbReference type="ARBA" id="ARBA00023163"/>
    </source>
</evidence>
<comment type="caution">
    <text evidence="9">The sequence shown here is derived from an EMBL/GenBank/DDBJ whole genome shotgun (WGS) entry which is preliminary data.</text>
</comment>
<dbReference type="InterPro" id="IPR014213">
    <property type="entry name" value="SpoVT"/>
</dbReference>
<evidence type="ECO:0000313" key="9">
    <source>
        <dbReference type="EMBL" id="MBB6733374.1"/>
    </source>
</evidence>
<dbReference type="PROSITE" id="PS51740">
    <property type="entry name" value="SPOVT_ABRB"/>
    <property type="match status" value="1"/>
</dbReference>
<dbReference type="FunFam" id="2.10.260.10:FF:000001">
    <property type="entry name" value="Stage V sporulation protein T"/>
    <property type="match status" value="1"/>
</dbReference>
<accession>A0A7X0VWM5</accession>
<dbReference type="SMART" id="SM00966">
    <property type="entry name" value="SpoVT_AbrB"/>
    <property type="match status" value="1"/>
</dbReference>
<gene>
    <name evidence="9" type="primary">spoVT</name>
    <name evidence="9" type="ORF">H7C18_20835</name>
</gene>
<dbReference type="InterPro" id="IPR052731">
    <property type="entry name" value="B_subtilis_Trans_State_Reg"/>
</dbReference>
<dbReference type="InterPro" id="IPR029016">
    <property type="entry name" value="GAF-like_dom_sf"/>
</dbReference>
<dbReference type="Gene3D" id="3.30.450.40">
    <property type="match status" value="1"/>
</dbReference>
<evidence type="ECO:0000256" key="2">
    <source>
        <dbReference type="ARBA" id="ARBA00022969"/>
    </source>
</evidence>
<dbReference type="InterPro" id="IPR007159">
    <property type="entry name" value="SpoVT-AbrB_dom"/>
</dbReference>
<evidence type="ECO:0000256" key="5">
    <source>
        <dbReference type="ARBA" id="ARBA00023159"/>
    </source>
</evidence>
<name>A0A7X0VWM5_9BACL</name>
<sequence length="180" mass="19588">MKATGIVRRIDDLGRVVIPKEIRRTLRIREGDPLEIFVDRDGEVILKKYSPIGELGDFAKEYAESLHESTGHTAIISDRDTVIAVAGASKKEFMDKPVGGLLESCMENRKILLESQPGSYEILRDGADNFTSYAVAPIVAGGDPIGTVLLISKEDGVSMGSMESKMVETAAGFLAKQMEQ</sequence>
<reference evidence="9 10" key="1">
    <citation type="submission" date="2020-08" db="EMBL/GenBank/DDBJ databases">
        <title>Cohnella phylogeny.</title>
        <authorList>
            <person name="Dunlap C."/>
        </authorList>
    </citation>
    <scope>NUCLEOTIDE SEQUENCE [LARGE SCALE GENOMIC DNA]</scope>
    <source>
        <strain evidence="9 10">CBP 2801</strain>
    </source>
</reference>
<dbReference type="NCBIfam" id="TIGR01439">
    <property type="entry name" value="lp_hng_hel_AbrB"/>
    <property type="match status" value="1"/>
</dbReference>
<dbReference type="GO" id="GO:0030435">
    <property type="term" value="P:sporulation resulting in formation of a cellular spore"/>
    <property type="evidence" value="ECO:0007669"/>
    <property type="project" value="UniProtKB-KW"/>
</dbReference>
<dbReference type="PIRSF" id="PIRSF026579">
    <property type="entry name" value="Spore_V_T"/>
    <property type="match status" value="1"/>
</dbReference>
<evidence type="ECO:0000256" key="7">
    <source>
        <dbReference type="PROSITE-ProRule" id="PRU01076"/>
    </source>
</evidence>
<dbReference type="NCBIfam" id="TIGR02851">
    <property type="entry name" value="spore_V_T"/>
    <property type="match status" value="1"/>
</dbReference>
<dbReference type="GO" id="GO:0003677">
    <property type="term" value="F:DNA binding"/>
    <property type="evidence" value="ECO:0007669"/>
    <property type="project" value="UniProtKB-UniRule"/>
</dbReference>
<dbReference type="Gene3D" id="2.10.260.10">
    <property type="match status" value="1"/>
</dbReference>
<feature type="domain" description="SpoVT-AbrB" evidence="8">
    <location>
        <begin position="5"/>
        <end position="51"/>
    </location>
</feature>
<keyword evidence="10" id="KW-1185">Reference proteome</keyword>
<dbReference type="AlphaFoldDB" id="A0A7X0VWM5"/>
<organism evidence="9 10">
    <name type="scientific">Cohnella zeiphila</name>
    <dbReference type="NCBI Taxonomy" id="2761120"/>
    <lineage>
        <taxon>Bacteria</taxon>
        <taxon>Bacillati</taxon>
        <taxon>Bacillota</taxon>
        <taxon>Bacilli</taxon>
        <taxon>Bacillales</taxon>
        <taxon>Paenibacillaceae</taxon>
        <taxon>Cohnella</taxon>
    </lineage>
</organism>
<dbReference type="InterPro" id="IPR037914">
    <property type="entry name" value="SpoVT-AbrB_sf"/>
</dbReference>
<dbReference type="Proteomes" id="UP000564644">
    <property type="component" value="Unassembled WGS sequence"/>
</dbReference>
<evidence type="ECO:0000313" key="10">
    <source>
        <dbReference type="Proteomes" id="UP000564644"/>
    </source>
</evidence>
<dbReference type="RefSeq" id="WP_185131039.1">
    <property type="nucleotide sequence ID" value="NZ_JACJVO010000026.1"/>
</dbReference>
<keyword evidence="6" id="KW-0804">Transcription</keyword>
<keyword evidence="4 7" id="KW-0238">DNA-binding</keyword>
<dbReference type="SUPFAM" id="SSF89447">
    <property type="entry name" value="AbrB/MazE/MraZ-like"/>
    <property type="match status" value="1"/>
</dbReference>
<dbReference type="Pfam" id="PF15714">
    <property type="entry name" value="SpoVT_C"/>
    <property type="match status" value="1"/>
</dbReference>
<keyword evidence="2" id="KW-0749">Sporulation</keyword>
<evidence type="ECO:0000256" key="1">
    <source>
        <dbReference type="ARBA" id="ARBA00022491"/>
    </source>
</evidence>
<keyword evidence="1" id="KW-0678">Repressor</keyword>
<protein>
    <submittedName>
        <fullName evidence="9">Stage V sporulation protein T</fullName>
    </submittedName>
</protein>
<proteinExistence type="predicted"/>
<evidence type="ECO:0000256" key="4">
    <source>
        <dbReference type="ARBA" id="ARBA00023125"/>
    </source>
</evidence>
<dbReference type="SUPFAM" id="SSF55781">
    <property type="entry name" value="GAF domain-like"/>
    <property type="match status" value="1"/>
</dbReference>
<keyword evidence="5" id="KW-0010">Activator</keyword>
<dbReference type="EMBL" id="JACJVO010000026">
    <property type="protein sequence ID" value="MBB6733374.1"/>
    <property type="molecule type" value="Genomic_DNA"/>
</dbReference>
<evidence type="ECO:0000259" key="8">
    <source>
        <dbReference type="PROSITE" id="PS51740"/>
    </source>
</evidence>
<dbReference type="PANTHER" id="PTHR36432:SF1">
    <property type="entry name" value="STAGE V SPORULATION PROTEIN T"/>
    <property type="match status" value="1"/>
</dbReference>
<dbReference type="GO" id="GO:0042802">
    <property type="term" value="F:identical protein binding"/>
    <property type="evidence" value="ECO:0007669"/>
    <property type="project" value="UniProtKB-ARBA"/>
</dbReference>
<dbReference type="Pfam" id="PF04014">
    <property type="entry name" value="MazE_antitoxin"/>
    <property type="match status" value="1"/>
</dbReference>
<dbReference type="PANTHER" id="PTHR36432">
    <property type="match status" value="1"/>
</dbReference>
<keyword evidence="3" id="KW-0805">Transcription regulation</keyword>